<keyword evidence="17 20" id="KW-0472">Membrane</keyword>
<keyword evidence="10" id="KW-0378">Hydrolase</keyword>
<evidence type="ECO:0000256" key="1">
    <source>
        <dbReference type="ARBA" id="ARBA00001947"/>
    </source>
</evidence>
<dbReference type="CDD" id="cd19501">
    <property type="entry name" value="RecA-like_FtsH"/>
    <property type="match status" value="1"/>
</dbReference>
<dbReference type="Pfam" id="PF06480">
    <property type="entry name" value="FtsH_ext"/>
    <property type="match status" value="1"/>
</dbReference>
<evidence type="ECO:0000256" key="6">
    <source>
        <dbReference type="ARBA" id="ARBA00022670"/>
    </source>
</evidence>
<evidence type="ECO:0000256" key="18">
    <source>
        <dbReference type="ARBA" id="ARBA00060455"/>
    </source>
</evidence>
<evidence type="ECO:0000256" key="15">
    <source>
        <dbReference type="ARBA" id="ARBA00023049"/>
    </source>
</evidence>
<evidence type="ECO:0000256" key="12">
    <source>
        <dbReference type="ARBA" id="ARBA00022840"/>
    </source>
</evidence>
<evidence type="ECO:0000256" key="17">
    <source>
        <dbReference type="ARBA" id="ARBA00023136"/>
    </source>
</evidence>
<organism evidence="22 23">
    <name type="scientific">Lupinus angustifolius</name>
    <name type="common">Narrow-leaved blue lupine</name>
    <dbReference type="NCBI Taxonomy" id="3871"/>
    <lineage>
        <taxon>Eukaryota</taxon>
        <taxon>Viridiplantae</taxon>
        <taxon>Streptophyta</taxon>
        <taxon>Embryophyta</taxon>
        <taxon>Tracheophyta</taxon>
        <taxon>Spermatophyta</taxon>
        <taxon>Magnoliopsida</taxon>
        <taxon>eudicotyledons</taxon>
        <taxon>Gunneridae</taxon>
        <taxon>Pentapetalae</taxon>
        <taxon>rosids</taxon>
        <taxon>fabids</taxon>
        <taxon>Fabales</taxon>
        <taxon>Fabaceae</taxon>
        <taxon>Papilionoideae</taxon>
        <taxon>50 kb inversion clade</taxon>
        <taxon>genistoids sensu lato</taxon>
        <taxon>core genistoids</taxon>
        <taxon>Genisteae</taxon>
        <taxon>Lupinus</taxon>
    </lineage>
</organism>
<dbReference type="Pfam" id="PF00004">
    <property type="entry name" value="AAA"/>
    <property type="match status" value="1"/>
</dbReference>
<dbReference type="InterPro" id="IPR041569">
    <property type="entry name" value="AAA_lid_3"/>
</dbReference>
<keyword evidence="13" id="KW-0809">Transit peptide</keyword>
<dbReference type="Pfam" id="PF17862">
    <property type="entry name" value="AAA_lid_3"/>
    <property type="match status" value="1"/>
</dbReference>
<dbReference type="STRING" id="3871.A0A4P1R3R6"/>
<dbReference type="OrthoDB" id="1413014at2759"/>
<evidence type="ECO:0000256" key="10">
    <source>
        <dbReference type="ARBA" id="ARBA00022801"/>
    </source>
</evidence>
<keyword evidence="15" id="KW-0482">Metalloprotease</keyword>
<feature type="domain" description="AAA+ ATPase" evidence="21">
    <location>
        <begin position="267"/>
        <end position="406"/>
    </location>
</feature>
<dbReference type="GO" id="GO:0009535">
    <property type="term" value="C:chloroplast thylakoid membrane"/>
    <property type="evidence" value="ECO:0007669"/>
    <property type="project" value="UniProtKB-SubCell"/>
</dbReference>
<dbReference type="Gene3D" id="3.30.720.210">
    <property type="match status" value="1"/>
</dbReference>
<dbReference type="InterPro" id="IPR003960">
    <property type="entry name" value="ATPase_AAA_CS"/>
</dbReference>
<keyword evidence="8" id="KW-0479">Metal-binding</keyword>
<keyword evidence="11" id="KW-0862">Zinc</keyword>
<dbReference type="Pfam" id="PF01434">
    <property type="entry name" value="Peptidase_M41"/>
    <property type="match status" value="1"/>
</dbReference>
<reference evidence="22 23" key="1">
    <citation type="journal article" date="2017" name="Plant Biotechnol. J.">
        <title>A comprehensive draft genome sequence for lupin (Lupinus angustifolius), an emerging health food: insights into plant-microbe interactions and legume evolution.</title>
        <authorList>
            <person name="Hane J.K."/>
            <person name="Ming Y."/>
            <person name="Kamphuis L.G."/>
            <person name="Nelson M.N."/>
            <person name="Garg G."/>
            <person name="Atkins C.A."/>
            <person name="Bayer P.E."/>
            <person name="Bravo A."/>
            <person name="Bringans S."/>
            <person name="Cannon S."/>
            <person name="Edwards D."/>
            <person name="Foley R."/>
            <person name="Gao L.L."/>
            <person name="Harrison M.J."/>
            <person name="Huang W."/>
            <person name="Hurgobin B."/>
            <person name="Li S."/>
            <person name="Liu C.W."/>
            <person name="McGrath A."/>
            <person name="Morahan G."/>
            <person name="Murray J."/>
            <person name="Weller J."/>
            <person name="Jian J."/>
            <person name="Singh K.B."/>
        </authorList>
    </citation>
    <scope>NUCLEOTIDE SEQUENCE [LARGE SCALE GENOMIC DNA]</scope>
    <source>
        <strain evidence="23">cv. Tanjil</strain>
        <tissue evidence="22">Whole plant</tissue>
    </source>
</reference>
<dbReference type="HAMAP" id="MF_01458">
    <property type="entry name" value="FtsH"/>
    <property type="match status" value="1"/>
</dbReference>
<evidence type="ECO:0000256" key="3">
    <source>
        <dbReference type="ARBA" id="ARBA00010550"/>
    </source>
</evidence>
<dbReference type="Gramene" id="OIW00664">
    <property type="protein sequence ID" value="OIW00664"/>
    <property type="gene ID" value="TanjilG_09633"/>
</dbReference>
<dbReference type="SUPFAM" id="SSF140990">
    <property type="entry name" value="FtsH protease domain-like"/>
    <property type="match status" value="1"/>
</dbReference>
<evidence type="ECO:0000256" key="8">
    <source>
        <dbReference type="ARBA" id="ARBA00022723"/>
    </source>
</evidence>
<comment type="subcellular location">
    <subcellularLocation>
        <location evidence="18">Plastid</location>
        <location evidence="18">Chloroplast thylakoid membrane</location>
        <topology evidence="18">Single-pass membrane protein</topology>
        <orientation evidence="18">Stromal side</orientation>
    </subcellularLocation>
</comment>
<dbReference type="GO" id="GO:0004222">
    <property type="term" value="F:metalloendopeptidase activity"/>
    <property type="evidence" value="ECO:0007669"/>
    <property type="project" value="InterPro"/>
</dbReference>
<evidence type="ECO:0000313" key="22">
    <source>
        <dbReference type="EMBL" id="OIW00664.1"/>
    </source>
</evidence>
<evidence type="ECO:0000256" key="16">
    <source>
        <dbReference type="ARBA" id="ARBA00023078"/>
    </source>
</evidence>
<name>A0A4P1R3R6_LUPAN</name>
<evidence type="ECO:0000256" key="9">
    <source>
        <dbReference type="ARBA" id="ARBA00022741"/>
    </source>
</evidence>
<dbReference type="GO" id="GO:0010304">
    <property type="term" value="P:PSII associated light-harvesting complex II catabolic process"/>
    <property type="evidence" value="ECO:0007669"/>
    <property type="project" value="UniProtKB-ARBA"/>
</dbReference>
<protein>
    <recommendedName>
        <fullName evidence="21">AAA+ ATPase domain-containing protein</fullName>
    </recommendedName>
</protein>
<evidence type="ECO:0000256" key="7">
    <source>
        <dbReference type="ARBA" id="ARBA00022692"/>
    </source>
</evidence>
<sequence length="696" mass="74729">MAASSACLVGNALSTPNNRKTFGKDLNHRYLFSSWRRSSSNKGSNSKAVFIKASLDQSQDEGRRGFMKLLLGNAGVSLSTLLGSGSKAYAADEQGVSSSRMSYSRFLEYLDKDRVNKVDLYENGTIAIVEAVSPELGNRLQRVRVQLPGLNQELLQKFREKNIDFAAHNAQEDSGSLLFNLIGNLAFPLLLIGGLFLLSRRPGGMGGPGGPGFPLTFGQSKAKFQMEPSTGVTFDDVAGVDEAKQDFMEVVEFLKKPERFTAVGARIPKGVLLVGPPGTGKTLLAKAIAGEAGVPFFSISGSEFVEMFVGVGASRVRDLFKKAKENAPCIVFVDEIDAVGRQRGTGIGGGNDEREQTLNQLLTEMDGFEGNTGIIVVAATNRADILDSALLRPGRFDRQVTVDVPDVRGRTEILKVHGSNKKFDADVSLEVVAMRTPGFSGADLANLLNEAAILAGRRGKSAISSKEVDDSIDRIVAGMEGTVMTDGKSKSLVAYHEVGHAICGTLTPGHDAVQKVTLVPRGQARGLTWFIPSDDPTLISKQQLFARIVGGLGGRAAEEIIFGEPEVTTGAAGDLQQITGLAKQMVVTFGMSDIGPWSLMDASQSGDVIMRMMARNSMSEKLAEDIDAAVKRLSDEAYEIALTHIRNNREAIDKIVEILVEKETLTGDEFRALLSEFVEIPTENKVPPSTPVPATV</sequence>
<evidence type="ECO:0000256" key="13">
    <source>
        <dbReference type="ARBA" id="ARBA00022946"/>
    </source>
</evidence>
<keyword evidence="7 20" id="KW-0812">Transmembrane</keyword>
<dbReference type="GO" id="GO:0008270">
    <property type="term" value="F:zinc ion binding"/>
    <property type="evidence" value="ECO:0007669"/>
    <property type="project" value="InterPro"/>
</dbReference>
<gene>
    <name evidence="22" type="ORF">TanjilG_09633</name>
</gene>
<dbReference type="Gene3D" id="1.20.58.760">
    <property type="entry name" value="Peptidase M41"/>
    <property type="match status" value="1"/>
</dbReference>
<evidence type="ECO:0000256" key="20">
    <source>
        <dbReference type="SAM" id="Phobius"/>
    </source>
</evidence>
<dbReference type="GO" id="GO:0006508">
    <property type="term" value="P:proteolysis"/>
    <property type="evidence" value="ECO:0007669"/>
    <property type="project" value="UniProtKB-KW"/>
</dbReference>
<accession>A0A4P1R3R6</accession>
<dbReference type="GO" id="GO:0016887">
    <property type="term" value="F:ATP hydrolysis activity"/>
    <property type="evidence" value="ECO:0007669"/>
    <property type="project" value="InterPro"/>
</dbReference>
<comment type="similarity">
    <text evidence="19">Belongs to the AAA ATPase family.</text>
</comment>
<evidence type="ECO:0000256" key="4">
    <source>
        <dbReference type="ARBA" id="ARBA00022528"/>
    </source>
</evidence>
<feature type="transmembrane region" description="Helical" evidence="20">
    <location>
        <begin position="177"/>
        <end position="198"/>
    </location>
</feature>
<dbReference type="GO" id="GO:0005524">
    <property type="term" value="F:ATP binding"/>
    <property type="evidence" value="ECO:0007669"/>
    <property type="project" value="UniProtKB-KW"/>
</dbReference>
<dbReference type="InterPro" id="IPR000642">
    <property type="entry name" value="Peptidase_M41"/>
</dbReference>
<keyword evidence="23" id="KW-1185">Reference proteome</keyword>
<dbReference type="PROSITE" id="PS00674">
    <property type="entry name" value="AAA"/>
    <property type="match status" value="1"/>
</dbReference>
<evidence type="ECO:0000256" key="14">
    <source>
        <dbReference type="ARBA" id="ARBA00022989"/>
    </source>
</evidence>
<comment type="cofactor">
    <cofactor evidence="1">
        <name>Zn(2+)</name>
        <dbReference type="ChEBI" id="CHEBI:29105"/>
    </cofactor>
</comment>
<dbReference type="AlphaFoldDB" id="A0A4P1R3R6"/>
<dbReference type="GO" id="GO:0004176">
    <property type="term" value="F:ATP-dependent peptidase activity"/>
    <property type="evidence" value="ECO:0007669"/>
    <property type="project" value="InterPro"/>
</dbReference>
<comment type="similarity">
    <text evidence="2">In the C-terminal section; belongs to the peptidase M41 family.</text>
</comment>
<keyword evidence="5" id="KW-0934">Plastid</keyword>
<keyword evidence="12 19" id="KW-0067">ATP-binding</keyword>
<proteinExistence type="inferred from homology"/>
<comment type="similarity">
    <text evidence="3">In the N-terminal section; belongs to the AAA ATPase family.</text>
</comment>
<keyword evidence="6" id="KW-0645">Protease</keyword>
<dbReference type="InterPro" id="IPR003593">
    <property type="entry name" value="AAA+_ATPase"/>
</dbReference>
<dbReference type="PANTHER" id="PTHR23076">
    <property type="entry name" value="METALLOPROTEASE M41 FTSH"/>
    <property type="match status" value="1"/>
</dbReference>
<dbReference type="FunFam" id="3.40.50.300:FF:000001">
    <property type="entry name" value="ATP-dependent zinc metalloprotease FtsH"/>
    <property type="match status" value="1"/>
</dbReference>
<dbReference type="InterPro" id="IPR011546">
    <property type="entry name" value="Pept_M41_FtsH_extracell"/>
</dbReference>
<keyword evidence="9 19" id="KW-0547">Nucleotide-binding</keyword>
<dbReference type="InterPro" id="IPR027417">
    <property type="entry name" value="P-loop_NTPase"/>
</dbReference>
<keyword evidence="16" id="KW-0793">Thylakoid</keyword>
<dbReference type="InterPro" id="IPR037219">
    <property type="entry name" value="Peptidase_M41-like"/>
</dbReference>
<dbReference type="FunFam" id="3.30.720.210:FF:000002">
    <property type="entry name" value="ATP-dependent zinc metalloprotease FTSH chloroplastic"/>
    <property type="match status" value="1"/>
</dbReference>
<evidence type="ECO:0000256" key="19">
    <source>
        <dbReference type="RuleBase" id="RU003651"/>
    </source>
</evidence>
<evidence type="ECO:0000256" key="11">
    <source>
        <dbReference type="ARBA" id="ARBA00022833"/>
    </source>
</evidence>
<dbReference type="PANTHER" id="PTHR23076:SF139">
    <property type="entry name" value="ATP-DEPENDENT ZINC METALLOPROTEASE FTSH 2, CHLOROPLASTIC"/>
    <property type="match status" value="1"/>
</dbReference>
<dbReference type="NCBIfam" id="TIGR01241">
    <property type="entry name" value="FtsH_fam"/>
    <property type="match status" value="1"/>
</dbReference>
<dbReference type="FunFam" id="1.20.58.760:FF:000035">
    <property type="entry name" value="ATP-dependent zinc metalloprotease FTSH 6 chloroplastic"/>
    <property type="match status" value="1"/>
</dbReference>
<evidence type="ECO:0000256" key="2">
    <source>
        <dbReference type="ARBA" id="ARBA00010044"/>
    </source>
</evidence>
<dbReference type="Gene3D" id="1.10.8.60">
    <property type="match status" value="1"/>
</dbReference>
<dbReference type="Proteomes" id="UP000188354">
    <property type="component" value="Chromosome LG12"/>
</dbReference>
<keyword evidence="4" id="KW-0150">Chloroplast</keyword>
<dbReference type="InterPro" id="IPR003959">
    <property type="entry name" value="ATPase_AAA_core"/>
</dbReference>
<dbReference type="Gene3D" id="3.40.50.300">
    <property type="entry name" value="P-loop containing nucleotide triphosphate hydrolases"/>
    <property type="match status" value="1"/>
</dbReference>
<evidence type="ECO:0000259" key="21">
    <source>
        <dbReference type="SMART" id="SM00382"/>
    </source>
</evidence>
<dbReference type="SUPFAM" id="SSF52540">
    <property type="entry name" value="P-loop containing nucleoside triphosphate hydrolases"/>
    <property type="match status" value="1"/>
</dbReference>
<dbReference type="FunFam" id="1.10.8.60:FF:000001">
    <property type="entry name" value="ATP-dependent zinc metalloprotease FtsH"/>
    <property type="match status" value="1"/>
</dbReference>
<dbReference type="EMBL" id="CM007372">
    <property type="protein sequence ID" value="OIW00664.1"/>
    <property type="molecule type" value="Genomic_DNA"/>
</dbReference>
<dbReference type="InterPro" id="IPR005936">
    <property type="entry name" value="FtsH"/>
</dbReference>
<keyword evidence="14 20" id="KW-1133">Transmembrane helix</keyword>
<dbReference type="SMART" id="SM00382">
    <property type="entry name" value="AAA"/>
    <property type="match status" value="1"/>
</dbReference>
<evidence type="ECO:0000313" key="23">
    <source>
        <dbReference type="Proteomes" id="UP000188354"/>
    </source>
</evidence>
<evidence type="ECO:0000256" key="5">
    <source>
        <dbReference type="ARBA" id="ARBA00022640"/>
    </source>
</evidence>